<dbReference type="Pfam" id="PF14500">
    <property type="entry name" value="MMS19_N"/>
    <property type="match status" value="1"/>
</dbReference>
<dbReference type="Proteomes" id="UP000269396">
    <property type="component" value="Unassembled WGS sequence"/>
</dbReference>
<dbReference type="PANTHER" id="PTHR12891:SF0">
    <property type="entry name" value="MMS19 NUCLEOTIDE EXCISION REPAIR PROTEIN HOMOLOG"/>
    <property type="match status" value="1"/>
</dbReference>
<comment type="subcellular location">
    <subcellularLocation>
        <location evidence="1">Cytoplasm</location>
        <location evidence="1">Cytoskeleton</location>
        <location evidence="1">Spindle</location>
    </subcellularLocation>
    <subcellularLocation>
        <location evidence="1">Nucleus</location>
    </subcellularLocation>
</comment>
<gene>
    <name evidence="2" type="ORF">SMTD_LOCUS6443</name>
</gene>
<dbReference type="STRING" id="31246.A0A183NWF7"/>
<dbReference type="GO" id="GO:0051604">
    <property type="term" value="P:protein maturation"/>
    <property type="evidence" value="ECO:0007669"/>
    <property type="project" value="UniProtKB-UniRule"/>
</dbReference>
<keyword evidence="1" id="KW-0234">DNA repair</keyword>
<dbReference type="AlphaFoldDB" id="A0A183NWF7"/>
<dbReference type="GO" id="GO:0005634">
    <property type="term" value="C:nucleus"/>
    <property type="evidence" value="ECO:0007669"/>
    <property type="project" value="UniProtKB-SubCell"/>
</dbReference>
<reference evidence="2 3" key="1">
    <citation type="submission" date="2018-11" db="EMBL/GenBank/DDBJ databases">
        <authorList>
            <consortium name="Pathogen Informatics"/>
        </authorList>
    </citation>
    <scope>NUCLEOTIDE SEQUENCE [LARGE SCALE GENOMIC DNA]</scope>
    <source>
        <strain>Denwood</strain>
        <strain evidence="3">Zambia</strain>
    </source>
</reference>
<evidence type="ECO:0000313" key="3">
    <source>
        <dbReference type="Proteomes" id="UP000269396"/>
    </source>
</evidence>
<dbReference type="PANTHER" id="PTHR12891">
    <property type="entry name" value="DNA REPAIR/TRANSCRIPTION PROTEIN MET18/MMS19"/>
    <property type="match status" value="1"/>
</dbReference>
<sequence>MSRENYALPAQFQTYRWYHQSSFLRSGLTDTKITSQKDSIETLITGIKSIPLSNITSKEIDHLIDFLSDRLALADPNITNLILDGFIWLTKSTWSNGCSMVNPEQAKRIVQDGIFGHLTIQNLIKSGRLKVFQLLHCFLTGSQLNGIQSMESNFIQKYLIAIDEEKDPQILHLIFRMNVIIIREFPSGKQSIHYIKQQFIL</sequence>
<protein>
    <recommendedName>
        <fullName evidence="1">MMS19 nucleotide excision repair protein</fullName>
    </recommendedName>
</protein>
<keyword evidence="1" id="KW-0206">Cytoskeleton</keyword>
<name>A0A183NWF7_9TREM</name>
<dbReference type="EMBL" id="UZAL01027593">
    <property type="protein sequence ID" value="VDP33947.1"/>
    <property type="molecule type" value="Genomic_DNA"/>
</dbReference>
<dbReference type="GO" id="GO:0006281">
    <property type="term" value="P:DNA repair"/>
    <property type="evidence" value="ECO:0007669"/>
    <property type="project" value="UniProtKB-UniRule"/>
</dbReference>
<dbReference type="GO" id="GO:0016226">
    <property type="term" value="P:iron-sulfur cluster assembly"/>
    <property type="evidence" value="ECO:0007669"/>
    <property type="project" value="UniProtKB-UniRule"/>
</dbReference>
<comment type="similarity">
    <text evidence="1">Belongs to the MET18/MMS19 family.</text>
</comment>
<organism evidence="2 3">
    <name type="scientific">Schistosoma mattheei</name>
    <dbReference type="NCBI Taxonomy" id="31246"/>
    <lineage>
        <taxon>Eukaryota</taxon>
        <taxon>Metazoa</taxon>
        <taxon>Spiralia</taxon>
        <taxon>Lophotrochozoa</taxon>
        <taxon>Platyhelminthes</taxon>
        <taxon>Trematoda</taxon>
        <taxon>Digenea</taxon>
        <taxon>Strigeidida</taxon>
        <taxon>Schistosomatoidea</taxon>
        <taxon>Schistosomatidae</taxon>
        <taxon>Schistosoma</taxon>
    </lineage>
</organism>
<dbReference type="GO" id="GO:0005819">
    <property type="term" value="C:spindle"/>
    <property type="evidence" value="ECO:0007669"/>
    <property type="project" value="UniProtKB-SubCell"/>
</dbReference>
<accession>A0A183NWF7</accession>
<comment type="subunit">
    <text evidence="1">Component of the CIA complex.</text>
</comment>
<keyword evidence="1" id="KW-0963">Cytoplasm</keyword>
<dbReference type="InterPro" id="IPR029240">
    <property type="entry name" value="MMS19_N"/>
</dbReference>
<evidence type="ECO:0000256" key="1">
    <source>
        <dbReference type="RuleBase" id="RU367072"/>
    </source>
</evidence>
<dbReference type="GO" id="GO:0097361">
    <property type="term" value="C:cytosolic [4Fe-4S] assembly targeting complex"/>
    <property type="evidence" value="ECO:0007669"/>
    <property type="project" value="UniProtKB-UniRule"/>
</dbReference>
<keyword evidence="3" id="KW-1185">Reference proteome</keyword>
<comment type="function">
    <text evidence="1">Key component of the cytosolic iron-sulfur protein assembly (CIA) complex, a multiprotein complex that mediates the incorporation of iron-sulfur cluster into apoproteins specifically involved in DNA metabolism and genomic integrity. In the CIA complex, MMS19 acts as an adapter between early-acting CIA components and a subset of cellular target iron-sulfur proteins.</text>
</comment>
<evidence type="ECO:0000313" key="2">
    <source>
        <dbReference type="EMBL" id="VDP33947.1"/>
    </source>
</evidence>
<proteinExistence type="inferred from homology"/>
<keyword evidence="1" id="KW-0539">Nucleus</keyword>
<keyword evidence="1" id="KW-0227">DNA damage</keyword>
<dbReference type="InterPro" id="IPR039920">
    <property type="entry name" value="MMS19"/>
</dbReference>